<name>A0A2U3KSW6_9FIRM</name>
<dbReference type="Pfam" id="PF02579">
    <property type="entry name" value="Nitro_FeMo-Co"/>
    <property type="match status" value="1"/>
</dbReference>
<evidence type="ECO:0000313" key="3">
    <source>
        <dbReference type="Proteomes" id="UP000238916"/>
    </source>
</evidence>
<organism evidence="2 3">
    <name type="scientific">Candidatus Desulfosporosinus infrequens</name>
    <dbReference type="NCBI Taxonomy" id="2043169"/>
    <lineage>
        <taxon>Bacteria</taxon>
        <taxon>Bacillati</taxon>
        <taxon>Bacillota</taxon>
        <taxon>Clostridia</taxon>
        <taxon>Eubacteriales</taxon>
        <taxon>Desulfitobacteriaceae</taxon>
        <taxon>Desulfosporosinus</taxon>
    </lineage>
</organism>
<dbReference type="InterPro" id="IPR003731">
    <property type="entry name" value="Di-Nase_FeMo-co_biosynth"/>
</dbReference>
<dbReference type="EMBL" id="OMOF01000186">
    <property type="protein sequence ID" value="SPF42657.1"/>
    <property type="molecule type" value="Genomic_DNA"/>
</dbReference>
<sequence length="118" mass="13077">MNIAVAADGKSLESQVSEKFEQCSYILIVNINDLTVKVINKDELSGTSLEETLAQKVLEYNCEAVITGNINQTAFNILADAYVTRYFGAGHSVKDALELSEKRLLKLIKEECTSNHLH</sequence>
<evidence type="ECO:0000259" key="1">
    <source>
        <dbReference type="Pfam" id="PF02579"/>
    </source>
</evidence>
<reference evidence="3" key="1">
    <citation type="submission" date="2018-02" db="EMBL/GenBank/DDBJ databases">
        <authorList>
            <person name="Hausmann B."/>
        </authorList>
    </citation>
    <scope>NUCLEOTIDE SEQUENCE [LARGE SCALE GENOMIC DNA]</scope>
    <source>
        <strain evidence="3">Peat soil MAG SbF1</strain>
    </source>
</reference>
<dbReference type="Proteomes" id="UP000238916">
    <property type="component" value="Unassembled WGS sequence"/>
</dbReference>
<dbReference type="AlphaFoldDB" id="A0A2U3KSW6"/>
<feature type="domain" description="Dinitrogenase iron-molybdenum cofactor biosynthesis" evidence="1">
    <location>
        <begin position="13"/>
        <end position="99"/>
    </location>
</feature>
<gene>
    <name evidence="2" type="ORF">SBF1_2660003</name>
</gene>
<dbReference type="InterPro" id="IPR036105">
    <property type="entry name" value="DiNase_FeMo-co_biosyn_sf"/>
</dbReference>
<dbReference type="OrthoDB" id="9807451at2"/>
<evidence type="ECO:0000313" key="2">
    <source>
        <dbReference type="EMBL" id="SPF42657.1"/>
    </source>
</evidence>
<dbReference type="Gene3D" id="3.30.420.130">
    <property type="entry name" value="Dinitrogenase iron-molybdenum cofactor biosynthesis domain"/>
    <property type="match status" value="1"/>
</dbReference>
<accession>A0A2U3KSW6</accession>
<protein>
    <recommendedName>
        <fullName evidence="1">Dinitrogenase iron-molybdenum cofactor biosynthesis domain-containing protein</fullName>
    </recommendedName>
</protein>
<dbReference type="SUPFAM" id="SSF53146">
    <property type="entry name" value="Nitrogenase accessory factor-like"/>
    <property type="match status" value="1"/>
</dbReference>
<dbReference type="PANTHER" id="PTHR42983:SF1">
    <property type="entry name" value="IRON-MOLYBDENUM PROTEIN"/>
    <property type="match status" value="1"/>
</dbReference>
<dbReference type="PANTHER" id="PTHR42983">
    <property type="entry name" value="DINITROGENASE IRON-MOLYBDENUM COFACTOR PROTEIN-RELATED"/>
    <property type="match status" value="1"/>
</dbReference>
<proteinExistence type="predicted"/>